<dbReference type="Gene3D" id="3.40.30.10">
    <property type="entry name" value="Glutaredoxin"/>
    <property type="match status" value="1"/>
</dbReference>
<dbReference type="CDD" id="cd03024">
    <property type="entry name" value="DsbA_FrnE"/>
    <property type="match status" value="1"/>
</dbReference>
<dbReference type="SUPFAM" id="SSF52833">
    <property type="entry name" value="Thioredoxin-like"/>
    <property type="match status" value="1"/>
</dbReference>
<dbReference type="GO" id="GO:0016491">
    <property type="term" value="F:oxidoreductase activity"/>
    <property type="evidence" value="ECO:0007669"/>
    <property type="project" value="InterPro"/>
</dbReference>
<dbReference type="GO" id="GO:0016853">
    <property type="term" value="F:isomerase activity"/>
    <property type="evidence" value="ECO:0007669"/>
    <property type="project" value="UniProtKB-KW"/>
</dbReference>
<accession>A0A562P1C2</accession>
<gene>
    <name evidence="2" type="ORF">IQ24_00416</name>
</gene>
<dbReference type="Pfam" id="PF01323">
    <property type="entry name" value="DSBA"/>
    <property type="match status" value="1"/>
</dbReference>
<proteinExistence type="predicted"/>
<dbReference type="RefSeq" id="WP_145396045.1">
    <property type="nucleotide sequence ID" value="NZ_VLKU01000001.1"/>
</dbReference>
<dbReference type="InterPro" id="IPR001853">
    <property type="entry name" value="DSBA-like_thioredoxin_dom"/>
</dbReference>
<feature type="domain" description="DSBA-like thioredoxin" evidence="1">
    <location>
        <begin position="7"/>
        <end position="206"/>
    </location>
</feature>
<sequence length="216" mass="24162">MTASVRLDIFADPVCPWCLIGKAQLDRALESRPDHPFAITWHPYELNPGLPPEGVPYVDYMLAKFRNEKGIIEAMGPVMQASERLGLWINPALIERMPNTRNAHRLMHWAGLEGVQTPVMSALMRAHWREGRNISNPDVLVEIGEKAGMKPEMIRRLLATDADLDQVAIRERHAAERGITAVPTFIIADQHAISGAQPVELWQNVIDELTGQPPSN</sequence>
<evidence type="ECO:0000259" key="1">
    <source>
        <dbReference type="Pfam" id="PF01323"/>
    </source>
</evidence>
<dbReference type="EMBL" id="VLKU01000001">
    <property type="protein sequence ID" value="TWI38277.1"/>
    <property type="molecule type" value="Genomic_DNA"/>
</dbReference>
<keyword evidence="3" id="KW-1185">Reference proteome</keyword>
<dbReference type="Proteomes" id="UP000316225">
    <property type="component" value="Unassembled WGS sequence"/>
</dbReference>
<dbReference type="PANTHER" id="PTHR13887">
    <property type="entry name" value="GLUTATHIONE S-TRANSFERASE KAPPA"/>
    <property type="match status" value="1"/>
</dbReference>
<evidence type="ECO:0000313" key="3">
    <source>
        <dbReference type="Proteomes" id="UP000316225"/>
    </source>
</evidence>
<name>A0A562P1C2_9RHOB</name>
<keyword evidence="2" id="KW-0413">Isomerase</keyword>
<dbReference type="OrthoDB" id="9799122at2"/>
<organism evidence="2 3">
    <name type="scientific">Paracoccus sulfuroxidans</name>
    <dbReference type="NCBI Taxonomy" id="384678"/>
    <lineage>
        <taxon>Bacteria</taxon>
        <taxon>Pseudomonadati</taxon>
        <taxon>Pseudomonadota</taxon>
        <taxon>Alphaproteobacteria</taxon>
        <taxon>Rhodobacterales</taxon>
        <taxon>Paracoccaceae</taxon>
        <taxon>Paracoccus</taxon>
    </lineage>
</organism>
<evidence type="ECO:0000313" key="2">
    <source>
        <dbReference type="EMBL" id="TWI38277.1"/>
    </source>
</evidence>
<protein>
    <submittedName>
        <fullName evidence="2">Putative DsbA family dithiol-disulfide isomerase</fullName>
    </submittedName>
</protein>
<dbReference type="PANTHER" id="PTHR13887:SF41">
    <property type="entry name" value="THIOREDOXIN SUPERFAMILY PROTEIN"/>
    <property type="match status" value="1"/>
</dbReference>
<dbReference type="InterPro" id="IPR036249">
    <property type="entry name" value="Thioredoxin-like_sf"/>
</dbReference>
<dbReference type="AlphaFoldDB" id="A0A562P1C2"/>
<reference evidence="2 3" key="1">
    <citation type="journal article" date="2015" name="Stand. Genomic Sci.">
        <title>Genomic Encyclopedia of Bacterial and Archaeal Type Strains, Phase III: the genomes of soil and plant-associated and newly described type strains.</title>
        <authorList>
            <person name="Whitman W.B."/>
            <person name="Woyke T."/>
            <person name="Klenk H.P."/>
            <person name="Zhou Y."/>
            <person name="Lilburn T.G."/>
            <person name="Beck B.J."/>
            <person name="De Vos P."/>
            <person name="Vandamme P."/>
            <person name="Eisen J.A."/>
            <person name="Garrity G."/>
            <person name="Hugenholtz P."/>
            <person name="Kyrpides N.C."/>
        </authorList>
    </citation>
    <scope>NUCLEOTIDE SEQUENCE [LARGE SCALE GENOMIC DNA]</scope>
    <source>
        <strain evidence="2 3">CGMCC 1.5364</strain>
    </source>
</reference>
<comment type="caution">
    <text evidence="2">The sequence shown here is derived from an EMBL/GenBank/DDBJ whole genome shotgun (WGS) entry which is preliminary data.</text>
</comment>